<sequence>GQKLDGVAPNIWAEEVVHISCHIDNNSVSVSLFGFLVDLSLNSCQHSLIMLCMLEQYTLVEYGECRVNRTDQLQTTLGIPAVETFHPGEQLLIPQRDDVDEGNSWFPVKQMV</sequence>
<accession>A0A1B6GQW2</accession>
<dbReference type="EMBL" id="GECZ01004952">
    <property type="protein sequence ID" value="JAS64817.1"/>
    <property type="molecule type" value="Transcribed_RNA"/>
</dbReference>
<evidence type="ECO:0000313" key="1">
    <source>
        <dbReference type="EMBL" id="JAS64817.1"/>
    </source>
</evidence>
<gene>
    <name evidence="1" type="ORF">g.9863</name>
</gene>
<reference evidence="1" key="1">
    <citation type="submission" date="2015-11" db="EMBL/GenBank/DDBJ databases">
        <title>De novo transcriptome assembly of four potential Pierce s Disease insect vectors from Arizona vineyards.</title>
        <authorList>
            <person name="Tassone E.E."/>
        </authorList>
    </citation>
    <scope>NUCLEOTIDE SEQUENCE</scope>
</reference>
<proteinExistence type="predicted"/>
<feature type="non-terminal residue" evidence="1">
    <location>
        <position position="112"/>
    </location>
</feature>
<name>A0A1B6GQW2_9HEMI</name>
<dbReference type="AlphaFoldDB" id="A0A1B6GQW2"/>
<feature type="non-terminal residue" evidence="1">
    <location>
        <position position="1"/>
    </location>
</feature>
<protein>
    <submittedName>
        <fullName evidence="1">Uncharacterized protein</fullName>
    </submittedName>
</protein>
<organism evidence="1">
    <name type="scientific">Cuerna arida</name>
    <dbReference type="NCBI Taxonomy" id="1464854"/>
    <lineage>
        <taxon>Eukaryota</taxon>
        <taxon>Metazoa</taxon>
        <taxon>Ecdysozoa</taxon>
        <taxon>Arthropoda</taxon>
        <taxon>Hexapoda</taxon>
        <taxon>Insecta</taxon>
        <taxon>Pterygota</taxon>
        <taxon>Neoptera</taxon>
        <taxon>Paraneoptera</taxon>
        <taxon>Hemiptera</taxon>
        <taxon>Auchenorrhyncha</taxon>
        <taxon>Membracoidea</taxon>
        <taxon>Cicadellidae</taxon>
        <taxon>Cicadellinae</taxon>
        <taxon>Proconiini</taxon>
        <taxon>Cuerna</taxon>
    </lineage>
</organism>